<dbReference type="EMBL" id="JBHTRV010000055">
    <property type="protein sequence ID" value="MFE5985557.1"/>
    <property type="molecule type" value="Genomic_DNA"/>
</dbReference>
<dbReference type="RefSeq" id="WP_386253391.1">
    <property type="nucleotide sequence ID" value="NZ_JBHTRV010000055.1"/>
</dbReference>
<name>A0ABW6J8A1_STRWE</name>
<evidence type="ECO:0000313" key="1">
    <source>
        <dbReference type="EMBL" id="MFE5985557.1"/>
    </source>
</evidence>
<evidence type="ECO:0000313" key="2">
    <source>
        <dbReference type="Proteomes" id="UP001600424"/>
    </source>
</evidence>
<organism evidence="1 2">
    <name type="scientific">Streptomyces wedmorensis</name>
    <dbReference type="NCBI Taxonomy" id="43759"/>
    <lineage>
        <taxon>Bacteria</taxon>
        <taxon>Bacillati</taxon>
        <taxon>Actinomycetota</taxon>
        <taxon>Actinomycetes</taxon>
        <taxon>Kitasatosporales</taxon>
        <taxon>Streptomycetaceae</taxon>
        <taxon>Streptomyces</taxon>
    </lineage>
</organism>
<accession>A0ABW6J8A1</accession>
<protein>
    <submittedName>
        <fullName evidence="1">Uncharacterized protein</fullName>
    </submittedName>
</protein>
<proteinExistence type="predicted"/>
<comment type="caution">
    <text evidence="1">The sequence shown here is derived from an EMBL/GenBank/DDBJ whole genome shotgun (WGS) entry which is preliminary data.</text>
</comment>
<reference evidence="1 2" key="1">
    <citation type="submission" date="2024-09" db="EMBL/GenBank/DDBJ databases">
        <title>The Natural Products Discovery Center: Release of the First 8490 Sequenced Strains for Exploring Actinobacteria Biosynthetic Diversity.</title>
        <authorList>
            <person name="Kalkreuter E."/>
            <person name="Kautsar S.A."/>
            <person name="Yang D."/>
            <person name="Bader C.D."/>
            <person name="Teijaro C.N."/>
            <person name="Fluegel L."/>
            <person name="Davis C.M."/>
            <person name="Simpson J.R."/>
            <person name="Lauterbach L."/>
            <person name="Steele A.D."/>
            <person name="Gui C."/>
            <person name="Meng S."/>
            <person name="Li G."/>
            <person name="Viehrig K."/>
            <person name="Ye F."/>
            <person name="Su P."/>
            <person name="Kiefer A.F."/>
            <person name="Nichols A."/>
            <person name="Cepeda A.J."/>
            <person name="Yan W."/>
            <person name="Fan B."/>
            <person name="Jiang Y."/>
            <person name="Adhikari A."/>
            <person name="Zheng C.-J."/>
            <person name="Schuster L."/>
            <person name="Cowan T.M."/>
            <person name="Smanski M.J."/>
            <person name="Chevrette M.G."/>
            <person name="De Carvalho L.P.S."/>
            <person name="Shen B."/>
        </authorList>
    </citation>
    <scope>NUCLEOTIDE SEQUENCE [LARGE SCALE GENOMIC DNA]</scope>
    <source>
        <strain evidence="1 2">NPDC056472</strain>
    </source>
</reference>
<gene>
    <name evidence="1" type="ORF">ACFQ63_38470</name>
</gene>
<sequence length="901" mass="95745">MPVPDARVELQIDGTWTNVIDHVVQSTGIQLSYGRSDEGRPVDPGSGSLTLLSPDGLYSNRNPNSDYFGKLPRNTPIRITAGGSTPALLMPEGVAGRATTPDHASLDITGDLDIRVDLQPALWQDAGSGFEVIGKYVVAGNQRSYRLMVTGEGQLLLTWSPDGVSVLEHRSPVLPVVQHRQTVRATLDVNNGLGGYTLTYYTAPSLAGPWTQVGQTVTTSGITQIFASTAPLEVGDLPALVFTDHERRIYAAEVRNGIGGSVVAAPSFQTQQVGTTGFVDSAGRSWTVVGGASISDRVTLAAHVVPTWPSTWHRSGHDVRAPIETAGILWRLGLGRKALASTLRRRVPSYSPLAYWPCEDGASATQAASPITGVSPLVFKKASFGQDDSLPGSAALPTVEAGGSMTAAVPVPAAGATEWTVTTFYKVDSQPGSEVEFLSWRTNGSLKRWRMLMGGGGGRLQAFDFEGTLLIDQGVSLGPEYFSGWWRIAVRVQESGPNINWQMAWFNVGGQITAFGGTSVNSAGAVTQVNTLFGSISGLRVGHVTVLPTGDADEAVYPFLGADDGWAGESAVARLRRLADEEAQTLTLAAWQGDPSRTSALMGAQRPGALQDTLQECADSDGGILTEDTHRMGLVYRDRTSLENQTPTVIPYAALTTPFEPTESDTRLRNDVTVQRVGGSSARAVQDDGPLSVAAVGLYDEDLSLSLYQDTQAAQLAYWRLYLGTWDEARYPTVRIMLHAHPELIPTVSALQVGDRVQITGTPSWMPPGPVDLIVQRITHNLRTFEWTVDLTCSPGGPWLVGVAGDAVRGRADTAGSELAAGVSTTDTSLSVTTTAARRWTTDPADFPFDIQVGGEEMTATAITGTGMTQTMAVTRSVNGIVKAHSAGADVRLAHPTIAAL</sequence>
<dbReference type="Proteomes" id="UP001600424">
    <property type="component" value="Unassembled WGS sequence"/>
</dbReference>
<keyword evidence="2" id="KW-1185">Reference proteome</keyword>